<evidence type="ECO:0000313" key="9">
    <source>
        <dbReference type="EMBL" id="AMJ99039.1"/>
    </source>
</evidence>
<evidence type="ECO:0000313" key="10">
    <source>
        <dbReference type="Proteomes" id="UP000063991"/>
    </source>
</evidence>
<dbReference type="GO" id="GO:0004458">
    <property type="term" value="F:D-lactate dehydrogenase (cytochrome) activity"/>
    <property type="evidence" value="ECO:0007669"/>
    <property type="project" value="UniProtKB-UniRule"/>
</dbReference>
<feature type="binding site" evidence="7">
    <location>
        <position position="250"/>
    </location>
    <ligand>
        <name>FAD</name>
        <dbReference type="ChEBI" id="CHEBI:57692"/>
    </ligand>
</feature>
<organism evidence="9 10">
    <name type="scientific">Alteromonas macleodii</name>
    <name type="common">Pseudoalteromonas macleodii</name>
    <dbReference type="NCBI Taxonomy" id="28108"/>
    <lineage>
        <taxon>Bacteria</taxon>
        <taxon>Pseudomonadati</taxon>
        <taxon>Pseudomonadota</taxon>
        <taxon>Gammaproteobacteria</taxon>
        <taxon>Alteromonadales</taxon>
        <taxon>Alteromonadaceae</taxon>
        <taxon>Alteromonas/Salinimonas group</taxon>
        <taxon>Alteromonas</taxon>
    </lineage>
</organism>
<dbReference type="InterPro" id="IPR016172">
    <property type="entry name" value="D-lactate_DH_C-sub1"/>
</dbReference>
<comment type="similarity">
    <text evidence="5">Belongs to the quinone-dependent D-lactate dehydrogenase family.</text>
</comment>
<dbReference type="AlphaFoldDB" id="A0A126Q3K9"/>
<dbReference type="HAMAP" id="MF_02092">
    <property type="entry name" value="DLDH_Dld"/>
    <property type="match status" value="1"/>
</dbReference>
<dbReference type="Gene3D" id="3.30.465.10">
    <property type="match status" value="1"/>
</dbReference>
<dbReference type="InterPro" id="IPR006094">
    <property type="entry name" value="Oxid_FAD_bind_N"/>
</dbReference>
<dbReference type="InterPro" id="IPR051264">
    <property type="entry name" value="FAD-oxidored/transferase_4"/>
</dbReference>
<keyword evidence="5" id="KW-0472">Membrane</keyword>
<dbReference type="EC" id="1.1.5.12" evidence="5"/>
<dbReference type="SUPFAM" id="SSF56176">
    <property type="entry name" value="FAD-binding/transporter-associated domain-like"/>
    <property type="match status" value="1"/>
</dbReference>
<dbReference type="EMBL" id="CP014323">
    <property type="protein sequence ID" value="AMJ99039.1"/>
    <property type="molecule type" value="Genomic_DNA"/>
</dbReference>
<dbReference type="GO" id="GO:0102029">
    <property type="term" value="F:D-lactate dehydrogenase (quinone) activity"/>
    <property type="evidence" value="ECO:0007669"/>
    <property type="project" value="UniProtKB-EC"/>
</dbReference>
<dbReference type="Gene3D" id="3.30.43.10">
    <property type="entry name" value="Uridine Diphospho-n-acetylenolpyruvylglucosamine Reductase, domain 2"/>
    <property type="match status" value="1"/>
</dbReference>
<dbReference type="RefSeq" id="WP_061095449.1">
    <property type="nucleotide sequence ID" value="NZ_CP014323.1"/>
</dbReference>
<comment type="function">
    <text evidence="5 6">Catalyzes the oxidation of D-lactate to pyruvate.</text>
</comment>
<feature type="domain" description="FAD-binding PCMH-type" evidence="8">
    <location>
        <begin position="36"/>
        <end position="210"/>
    </location>
</feature>
<dbReference type="SUPFAM" id="SSF55103">
    <property type="entry name" value="FAD-linked oxidases, C-terminal domain"/>
    <property type="match status" value="1"/>
</dbReference>
<evidence type="ECO:0000256" key="2">
    <source>
        <dbReference type="ARBA" id="ARBA00022630"/>
    </source>
</evidence>
<dbReference type="Gene3D" id="3.30.1370.20">
    <property type="entry name" value="D-lactate dehydrogenase, cap domain, subdomain 2"/>
    <property type="match status" value="1"/>
</dbReference>
<name>A0A126Q3K9_ALTMA</name>
<reference evidence="9 10" key="1">
    <citation type="submission" date="2015-12" db="EMBL/GenBank/DDBJ databases">
        <authorList>
            <person name="Shamseldin A."/>
            <person name="Moawad H."/>
            <person name="Abd El-Rahim W.M."/>
            <person name="Sadowsky M.J."/>
        </authorList>
    </citation>
    <scope>NUCLEOTIDE SEQUENCE [LARGE SCALE GENOMIC DNA]</scope>
    <source>
        <strain evidence="9 10">D7</strain>
    </source>
</reference>
<evidence type="ECO:0000256" key="1">
    <source>
        <dbReference type="ARBA" id="ARBA00001974"/>
    </source>
</evidence>
<dbReference type="GO" id="GO:0048038">
    <property type="term" value="F:quinone binding"/>
    <property type="evidence" value="ECO:0007669"/>
    <property type="project" value="UniProtKB-KW"/>
</dbReference>
<sequence>MQTTPIIDAFTRVLGESNLAVGTRQTEHYRKGWRSGEGEALAVLFPHTLMQYWEVLKVCVEYNCIIIMQAAKTGLTEGSTPSGSDYDRPVVVINTLAMDDIVLVNDGTQVLSFPGATLFKLEKALKPLGRAPHSVIGSSCLGASIVGGVANNSGGALVKRGPAYTELSLFAQVDKNGELKLVNHLGIDLGDTPEEIIGNLSSGNFPKSLRETSMKASASDYEHIVRDVNADTPSRFNADPTRLYEASGCAGKIAVFAVRLDTFEVPNKEQTFYIGTNDASVLTRIRRDILTQCKNVPEVGEYLHREMFDIADVYGKDTIISIQRLGTDSLPKMFALKGRMDAVLNKLPLLPSYLSDRLMQFGSKFFSDQIPSSIRTYRDKYEHHLILKMSDGGIEEVKTLLAKLFNEEKLDGDFITCNEEEASKAFLLRFAAAGAAVRYQTLHHKQVGDILALDIALRRNDDLWVENLPEHIAKHVEKPLYYGHFFCHVFHQDYILKKGSDAKKVKADMLALLDSRGAKYPAEHNVGHLYEAESNLQKFYKDLDPTNTFNPGIGKMEKHKRNCSCCLQLHAKRAL</sequence>
<dbReference type="PIRSF" id="PIRSF000101">
    <property type="entry name" value="D-lactate_dh"/>
    <property type="match status" value="1"/>
</dbReference>
<dbReference type="InterPro" id="IPR016169">
    <property type="entry name" value="FAD-bd_PCMH_sub2"/>
</dbReference>
<feature type="binding site" evidence="5 7">
    <location>
        <begin position="70"/>
        <end position="74"/>
    </location>
    <ligand>
        <name>FAD</name>
        <dbReference type="ChEBI" id="CHEBI:57692"/>
    </ligand>
</feature>
<keyword evidence="2 5" id="KW-0285">Flavoprotein</keyword>
<dbReference type="InterPro" id="IPR016173">
    <property type="entry name" value="D-lactate_DH_C-sub2"/>
</dbReference>
<dbReference type="GO" id="GO:0055085">
    <property type="term" value="P:transmembrane transport"/>
    <property type="evidence" value="ECO:0007669"/>
    <property type="project" value="InterPro"/>
</dbReference>
<dbReference type="PANTHER" id="PTHR43716">
    <property type="entry name" value="D-2-HYDROXYGLUTARATE DEHYDROGENASE, MITOCHONDRIAL"/>
    <property type="match status" value="1"/>
</dbReference>
<comment type="catalytic activity">
    <reaction evidence="5 6">
        <text>(R)-lactate + a quinone = a quinol + pyruvate</text>
        <dbReference type="Rhea" id="RHEA:51468"/>
        <dbReference type="ChEBI" id="CHEBI:15361"/>
        <dbReference type="ChEBI" id="CHEBI:16004"/>
        <dbReference type="ChEBI" id="CHEBI:24646"/>
        <dbReference type="ChEBI" id="CHEBI:132124"/>
        <dbReference type="EC" id="1.1.5.12"/>
    </reaction>
</comment>
<dbReference type="GO" id="GO:0006089">
    <property type="term" value="P:lactate metabolic process"/>
    <property type="evidence" value="ECO:0007669"/>
    <property type="project" value="UniProtKB-UniRule"/>
</dbReference>
<keyword evidence="4 5" id="KW-0560">Oxidoreductase</keyword>
<keyword evidence="5 6" id="KW-0874">Quinone</keyword>
<accession>A0A126Q3K9</accession>
<keyword evidence="5" id="KW-0997">Cell inner membrane</keyword>
<dbReference type="NCBIfam" id="NF008387">
    <property type="entry name" value="PRK11183.1"/>
    <property type="match status" value="1"/>
</dbReference>
<dbReference type="Pfam" id="PF09330">
    <property type="entry name" value="Lact-deh-memb"/>
    <property type="match status" value="1"/>
</dbReference>
<dbReference type="InterPro" id="IPR016166">
    <property type="entry name" value="FAD-bd_PCMH"/>
</dbReference>
<dbReference type="GO" id="GO:0022904">
    <property type="term" value="P:respiratory electron transport chain"/>
    <property type="evidence" value="ECO:0007669"/>
    <property type="project" value="InterPro"/>
</dbReference>
<dbReference type="PROSITE" id="PS51387">
    <property type="entry name" value="FAD_PCMH"/>
    <property type="match status" value="1"/>
</dbReference>
<comment type="cofactor">
    <cofactor evidence="1 5 6 7">
        <name>FAD</name>
        <dbReference type="ChEBI" id="CHEBI:57692"/>
    </cofactor>
</comment>
<evidence type="ECO:0000256" key="5">
    <source>
        <dbReference type="HAMAP-Rule" id="MF_02092"/>
    </source>
</evidence>
<feature type="binding site" evidence="5 7">
    <location>
        <position position="255"/>
    </location>
    <ligand>
        <name>FAD</name>
        <dbReference type="ChEBI" id="CHEBI:57692"/>
    </ligand>
</feature>
<comment type="subcellular location">
    <subcellularLocation>
        <location evidence="5">Cell inner membrane</location>
        <topology evidence="5">Peripheral membrane protein</topology>
        <orientation evidence="5">Cytoplasmic side</orientation>
    </subcellularLocation>
</comment>
<dbReference type="InterPro" id="IPR016164">
    <property type="entry name" value="FAD-linked_Oxase-like_C"/>
</dbReference>
<keyword evidence="3 5" id="KW-0274">FAD</keyword>
<dbReference type="GO" id="GO:0031234">
    <property type="term" value="C:extrinsic component of cytoplasmic side of plasma membrane"/>
    <property type="evidence" value="ECO:0007669"/>
    <property type="project" value="UniProtKB-UniRule"/>
</dbReference>
<evidence type="ECO:0000256" key="6">
    <source>
        <dbReference type="PIRNR" id="PIRNR000101"/>
    </source>
</evidence>
<feature type="binding site" evidence="5 7">
    <location>
        <begin position="78"/>
        <end position="79"/>
    </location>
    <ligand>
        <name>FAD</name>
        <dbReference type="ChEBI" id="CHEBI:57692"/>
    </ligand>
</feature>
<evidence type="ECO:0000256" key="3">
    <source>
        <dbReference type="ARBA" id="ARBA00022827"/>
    </source>
</evidence>
<proteinExistence type="inferred from homology"/>
<keyword evidence="5" id="KW-1003">Cell membrane</keyword>
<dbReference type="Gene3D" id="3.30.70.610">
    <property type="entry name" value="D-lactate dehydrogenase, cap domain, subdomain 1"/>
    <property type="match status" value="2"/>
</dbReference>
<dbReference type="Proteomes" id="UP000063991">
    <property type="component" value="Chromosome"/>
</dbReference>
<dbReference type="OrthoDB" id="9772552at2"/>
<feature type="binding site" evidence="5 7">
    <location>
        <position position="137"/>
    </location>
    <ligand>
        <name>FAD</name>
        <dbReference type="ChEBI" id="CHEBI:57692"/>
    </ligand>
</feature>
<feature type="binding site" evidence="5 7">
    <location>
        <position position="144"/>
    </location>
    <ligand>
        <name>FAD</name>
        <dbReference type="ChEBI" id="CHEBI:57692"/>
    </ligand>
</feature>
<evidence type="ECO:0000256" key="7">
    <source>
        <dbReference type="PIRSR" id="PIRSR000101-1"/>
    </source>
</evidence>
<dbReference type="PANTHER" id="PTHR43716:SF1">
    <property type="entry name" value="D-2-HYDROXYGLUTARATE DEHYDROGENASE, MITOCHONDRIAL"/>
    <property type="match status" value="1"/>
</dbReference>
<evidence type="ECO:0000256" key="4">
    <source>
        <dbReference type="ARBA" id="ARBA00023002"/>
    </source>
</evidence>
<dbReference type="InterPro" id="IPR036318">
    <property type="entry name" value="FAD-bd_PCMH-like_sf"/>
</dbReference>
<evidence type="ECO:0000259" key="8">
    <source>
        <dbReference type="PROSITE" id="PS51387"/>
    </source>
</evidence>
<dbReference type="InterPro" id="IPR012256">
    <property type="entry name" value="D_lactate_DH"/>
</dbReference>
<dbReference type="InterPro" id="IPR015409">
    <property type="entry name" value="Lactate_DH_C"/>
</dbReference>
<dbReference type="InterPro" id="IPR016167">
    <property type="entry name" value="FAD-bd_PCMH_sub1"/>
</dbReference>
<dbReference type="GO" id="GO:0071949">
    <property type="term" value="F:FAD binding"/>
    <property type="evidence" value="ECO:0007669"/>
    <property type="project" value="InterPro"/>
</dbReference>
<protein>
    <recommendedName>
        <fullName evidence="5">Quinone-dependent D-lactate dehydrogenase</fullName>
        <ecNumber evidence="5">1.1.5.12</ecNumber>
    </recommendedName>
    <alternativeName>
        <fullName evidence="5">D-lactate dehydrogenase</fullName>
        <shortName evidence="5">D-LDH</shortName>
    </alternativeName>
</protein>
<feature type="binding site" evidence="5 7">
    <location>
        <position position="154"/>
    </location>
    <ligand>
        <name>FAD</name>
        <dbReference type="ChEBI" id="CHEBI:57692"/>
    </ligand>
</feature>
<gene>
    <name evidence="5" type="primary">dld</name>
    <name evidence="9" type="ORF">AVL55_13215</name>
</gene>
<dbReference type="Pfam" id="PF01565">
    <property type="entry name" value="FAD_binding_4"/>
    <property type="match status" value="1"/>
</dbReference>